<dbReference type="InterPro" id="IPR001715">
    <property type="entry name" value="CH_dom"/>
</dbReference>
<dbReference type="WBParaSite" id="ALUE_0000348601-mRNA-1">
    <property type="protein sequence ID" value="ALUE_0000348601-mRNA-1"/>
    <property type="gene ID" value="ALUE_0000348601"/>
</dbReference>
<keyword evidence="3" id="KW-1185">Reference proteome</keyword>
<feature type="compositionally biased region" description="Basic and acidic residues" evidence="1">
    <location>
        <begin position="268"/>
        <end position="295"/>
    </location>
</feature>
<feature type="compositionally biased region" description="Low complexity" evidence="1">
    <location>
        <begin position="9"/>
        <end position="22"/>
    </location>
</feature>
<dbReference type="Proteomes" id="UP000036681">
    <property type="component" value="Unplaced"/>
</dbReference>
<feature type="region of interest" description="Disordered" evidence="1">
    <location>
        <begin position="1"/>
        <end position="79"/>
    </location>
</feature>
<feature type="region of interest" description="Disordered" evidence="1">
    <location>
        <begin position="263"/>
        <end position="295"/>
    </location>
</feature>
<sequence>MSDLETKPAATATNTDEAATKAPSTTAENIKAAAVNDADIPAADADVKEGDAQKPAETNGKSEEKKTEPPKDPKQDPVGWVSSLFPAAVHKVNYQVLDWAQQLAVEDEEQRQTLPGKNDAVTKSQFLGFLRDGTLLAKLANRLQPGAIETVHEGEDAKDKTKQTSNINAFITFAKEKAGLADDQRSVNRTHLQLFTLEDLQSKGKAGYQPVFNTIMQIGMKTQEKFEQKGIDTDHLVQVASQAVRTSLIQTILNFFRRARPTQSPKQLAKEAEEKEKAEKAAPAEKVVEEKAAADEECKKVDVPTGTDTVAVAAR</sequence>
<dbReference type="AlphaFoldDB" id="A0A0M3HNX8"/>
<organism evidence="3 4">
    <name type="scientific">Ascaris lumbricoides</name>
    <name type="common">Giant roundworm</name>
    <dbReference type="NCBI Taxonomy" id="6252"/>
    <lineage>
        <taxon>Eukaryota</taxon>
        <taxon>Metazoa</taxon>
        <taxon>Ecdysozoa</taxon>
        <taxon>Nematoda</taxon>
        <taxon>Chromadorea</taxon>
        <taxon>Rhabditida</taxon>
        <taxon>Spirurina</taxon>
        <taxon>Ascaridomorpha</taxon>
        <taxon>Ascaridoidea</taxon>
        <taxon>Ascarididae</taxon>
        <taxon>Ascaris</taxon>
    </lineage>
</organism>
<proteinExistence type="predicted"/>
<evidence type="ECO:0000313" key="4">
    <source>
        <dbReference type="WBParaSite" id="ALUE_0000348601-mRNA-1"/>
    </source>
</evidence>
<dbReference type="SUPFAM" id="SSF47576">
    <property type="entry name" value="Calponin-homology domain, CH-domain"/>
    <property type="match status" value="1"/>
</dbReference>
<dbReference type="Gene3D" id="1.10.418.10">
    <property type="entry name" value="Calponin-like domain"/>
    <property type="match status" value="1"/>
</dbReference>
<accession>A0A0M3HNX8</accession>
<protein>
    <submittedName>
        <fullName evidence="4">Calponin-homology (CH) domain-containing protein</fullName>
    </submittedName>
</protein>
<evidence type="ECO:0000256" key="1">
    <source>
        <dbReference type="SAM" id="MobiDB-lite"/>
    </source>
</evidence>
<feature type="domain" description="Calponin-homology (CH)" evidence="2">
    <location>
        <begin position="90"/>
        <end position="223"/>
    </location>
</feature>
<reference evidence="4" key="1">
    <citation type="submission" date="2017-02" db="UniProtKB">
        <authorList>
            <consortium name="WormBaseParasite"/>
        </authorList>
    </citation>
    <scope>IDENTIFICATION</scope>
</reference>
<dbReference type="SMART" id="SM00033">
    <property type="entry name" value="CH"/>
    <property type="match status" value="1"/>
</dbReference>
<dbReference type="Pfam" id="PF00307">
    <property type="entry name" value="CH"/>
    <property type="match status" value="1"/>
</dbReference>
<dbReference type="InterPro" id="IPR036872">
    <property type="entry name" value="CH_dom_sf"/>
</dbReference>
<feature type="compositionally biased region" description="Basic and acidic residues" evidence="1">
    <location>
        <begin position="45"/>
        <end position="75"/>
    </location>
</feature>
<dbReference type="CDD" id="cd00014">
    <property type="entry name" value="CH_SF"/>
    <property type="match status" value="1"/>
</dbReference>
<name>A0A0M3HNX8_ASCLU</name>
<evidence type="ECO:0000313" key="3">
    <source>
        <dbReference type="Proteomes" id="UP000036681"/>
    </source>
</evidence>
<evidence type="ECO:0000259" key="2">
    <source>
        <dbReference type="PROSITE" id="PS50021"/>
    </source>
</evidence>
<dbReference type="PROSITE" id="PS50021">
    <property type="entry name" value="CH"/>
    <property type="match status" value="1"/>
</dbReference>
<feature type="compositionally biased region" description="Low complexity" evidence="1">
    <location>
        <begin position="32"/>
        <end position="44"/>
    </location>
</feature>